<name>A0AAU8KT09_9VIRU</name>
<keyword evidence="1" id="KW-0812">Transmembrane</keyword>
<evidence type="ECO:0000256" key="1">
    <source>
        <dbReference type="SAM" id="Phobius"/>
    </source>
</evidence>
<feature type="transmembrane region" description="Helical" evidence="1">
    <location>
        <begin position="30"/>
        <end position="53"/>
    </location>
</feature>
<accession>A0AAU8KT09</accession>
<feature type="transmembrane region" description="Helical" evidence="1">
    <location>
        <begin position="5"/>
        <end position="24"/>
    </location>
</feature>
<keyword evidence="1" id="KW-1133">Transmembrane helix</keyword>
<feature type="transmembrane region" description="Helical" evidence="1">
    <location>
        <begin position="73"/>
        <end position="98"/>
    </location>
</feature>
<evidence type="ECO:0000313" key="2">
    <source>
        <dbReference type="EMBL" id="XCN26747.1"/>
    </source>
</evidence>
<dbReference type="EMBL" id="PP813864">
    <property type="protein sequence ID" value="XCN26747.1"/>
    <property type="molecule type" value="Genomic_DNA"/>
</dbReference>
<keyword evidence="1" id="KW-0472">Membrane</keyword>
<reference evidence="2" key="1">
    <citation type="submission" date="2024-05" db="EMBL/GenBank/DDBJ databases">
        <title>Defense systems in Pseudomonas aeruginosa.</title>
        <authorList>
            <person name="van den Berg D.F."/>
            <person name="Costa R.A."/>
        </authorList>
    </citation>
    <scope>NUCLEOTIDE SEQUENCE</scope>
</reference>
<proteinExistence type="predicted"/>
<organism evidence="2">
    <name type="scientific">Pseudomonas phage vB_PaeP_FBPa42</name>
    <dbReference type="NCBI Taxonomy" id="3231240"/>
    <lineage>
        <taxon>Viruses</taxon>
    </lineage>
</organism>
<protein>
    <submittedName>
        <fullName evidence="2">Uncharacterized protein</fullName>
    </submittedName>
</protein>
<sequence>MRYGIFFTLSLVAVGYLACVPMLLTHNKTFGLAAFFLIFWPGIFFAWEITSLLQDGQLFKKGALMQALRGSSLMFKSWALSMLGLIAVSAVLSLLSWAK</sequence>